<feature type="binding site" description="axial binding residue" evidence="14">
    <location>
        <position position="222"/>
    </location>
    <ligand>
        <name>heme c</name>
        <dbReference type="ChEBI" id="CHEBI:61717"/>
        <label>2</label>
    </ligand>
    <ligandPart>
        <name>Fe</name>
        <dbReference type="ChEBI" id="CHEBI:18248"/>
    </ligandPart>
</feature>
<evidence type="ECO:0000313" key="17">
    <source>
        <dbReference type="EMBL" id="KGJ94161.1"/>
    </source>
</evidence>
<dbReference type="InterPro" id="IPR004852">
    <property type="entry name" value="Di-haem_cyt_c_peroxidsae"/>
</dbReference>
<evidence type="ECO:0000256" key="2">
    <source>
        <dbReference type="ARBA" id="ARBA00004856"/>
    </source>
</evidence>
<keyword evidence="3" id="KW-0813">Transport</keyword>
<feature type="binding site" description="axial binding residue" evidence="14">
    <location>
        <position position="77"/>
    </location>
    <ligand>
        <name>heme c</name>
        <dbReference type="ChEBI" id="CHEBI:61717"/>
        <label>1</label>
    </ligand>
    <ligandPart>
        <name>Fe</name>
        <dbReference type="ChEBI" id="CHEBI:18248"/>
    </ligandPart>
</feature>
<keyword evidence="6 15" id="KW-0732">Signal</keyword>
<dbReference type="GO" id="GO:0046872">
    <property type="term" value="F:metal ion binding"/>
    <property type="evidence" value="ECO:0007669"/>
    <property type="project" value="UniProtKB-KW"/>
</dbReference>
<evidence type="ECO:0000256" key="5">
    <source>
        <dbReference type="ARBA" id="ARBA00022723"/>
    </source>
</evidence>
<dbReference type="RefSeq" id="WP_223303548.1">
    <property type="nucleotide sequence ID" value="NZ_JQED01000007.1"/>
</dbReference>
<dbReference type="GO" id="GO:0004130">
    <property type="term" value="F:cytochrome-c peroxidase activity"/>
    <property type="evidence" value="ECO:0007669"/>
    <property type="project" value="TreeGrafter"/>
</dbReference>
<feature type="binding site" description="covalent" evidence="13">
    <location>
        <position position="76"/>
    </location>
    <ligand>
        <name>heme c</name>
        <dbReference type="ChEBI" id="CHEBI:61717"/>
        <label>1</label>
    </ligand>
</feature>
<evidence type="ECO:0000256" key="13">
    <source>
        <dbReference type="PIRSR" id="PIRSR000294-1"/>
    </source>
</evidence>
<evidence type="ECO:0000313" key="18">
    <source>
        <dbReference type="Proteomes" id="UP000029843"/>
    </source>
</evidence>
<dbReference type="GO" id="GO:0020037">
    <property type="term" value="F:heme binding"/>
    <property type="evidence" value="ECO:0007669"/>
    <property type="project" value="InterPro"/>
</dbReference>
<evidence type="ECO:0000256" key="4">
    <source>
        <dbReference type="ARBA" id="ARBA00022617"/>
    </source>
</evidence>
<dbReference type="InterPro" id="IPR026259">
    <property type="entry name" value="MauG/Cytc_peroxidase"/>
</dbReference>
<feature type="binding site" description="covalent" evidence="13">
    <location>
        <position position="73"/>
    </location>
    <ligand>
        <name>heme c</name>
        <dbReference type="ChEBI" id="CHEBI:61717"/>
        <label>1</label>
    </ligand>
</feature>
<dbReference type="GO" id="GO:0042597">
    <property type="term" value="C:periplasmic space"/>
    <property type="evidence" value="ECO:0007669"/>
    <property type="project" value="UniProtKB-SubCell"/>
</dbReference>
<gene>
    <name evidence="17" type="ORF">ND2E_2094</name>
</gene>
<dbReference type="InterPro" id="IPR009056">
    <property type="entry name" value="Cyt_c-like_dom"/>
</dbReference>
<dbReference type="PANTHER" id="PTHR30600">
    <property type="entry name" value="CYTOCHROME C PEROXIDASE-RELATED"/>
    <property type="match status" value="1"/>
</dbReference>
<dbReference type="PATRIC" id="fig|28229.4.peg.1119"/>
<dbReference type="Pfam" id="PF03150">
    <property type="entry name" value="CCP_MauG"/>
    <property type="match status" value="1"/>
</dbReference>
<evidence type="ECO:0000259" key="16">
    <source>
        <dbReference type="PROSITE" id="PS51007"/>
    </source>
</evidence>
<comment type="caution">
    <text evidence="17">The sequence shown here is derived from an EMBL/GenBank/DDBJ whole genome shotgun (WGS) entry which is preliminary data.</text>
</comment>
<comment type="PTM">
    <text evidence="13">Binds 2 heme groups per subunit.</text>
</comment>
<dbReference type="InterPro" id="IPR051395">
    <property type="entry name" value="Cytochrome_c_Peroxidase/MauG"/>
</dbReference>
<dbReference type="GO" id="GO:0009055">
    <property type="term" value="F:electron transfer activity"/>
    <property type="evidence" value="ECO:0007669"/>
    <property type="project" value="InterPro"/>
</dbReference>
<comment type="subcellular location">
    <subcellularLocation>
        <location evidence="1">Periplasm</location>
    </subcellularLocation>
</comment>
<feature type="domain" description="Cytochrome c" evidence="16">
    <location>
        <begin position="203"/>
        <end position="322"/>
    </location>
</feature>
<evidence type="ECO:0000256" key="15">
    <source>
        <dbReference type="SAM" id="SignalP"/>
    </source>
</evidence>
<feature type="signal peptide" evidence="15">
    <location>
        <begin position="1"/>
        <end position="27"/>
    </location>
</feature>
<proteinExistence type="predicted"/>
<keyword evidence="8" id="KW-0249">Electron transport</keyword>
<evidence type="ECO:0000256" key="14">
    <source>
        <dbReference type="PIRSR" id="PIRSR000294-2"/>
    </source>
</evidence>
<dbReference type="Gene3D" id="1.10.760.10">
    <property type="entry name" value="Cytochrome c-like domain"/>
    <property type="match status" value="2"/>
</dbReference>
<keyword evidence="4 13" id="KW-0349">Heme</keyword>
<dbReference type="AlphaFoldDB" id="A0A099KUH0"/>
<dbReference type="SUPFAM" id="SSF46626">
    <property type="entry name" value="Cytochrome c"/>
    <property type="match status" value="2"/>
</dbReference>
<evidence type="ECO:0000256" key="6">
    <source>
        <dbReference type="ARBA" id="ARBA00022729"/>
    </source>
</evidence>
<evidence type="ECO:0000256" key="1">
    <source>
        <dbReference type="ARBA" id="ARBA00004418"/>
    </source>
</evidence>
<feature type="domain" description="Cytochrome c" evidence="16">
    <location>
        <begin position="51"/>
        <end position="184"/>
    </location>
</feature>
<dbReference type="FunFam" id="1.10.760.10:FF:000019">
    <property type="entry name" value="Di-heme cytochrome C peroxidase"/>
    <property type="match status" value="1"/>
</dbReference>
<keyword evidence="7" id="KW-0574">Periplasm</keyword>
<protein>
    <recommendedName>
        <fullName evidence="12">Methylamine utilization protein MauG</fullName>
    </recommendedName>
</protein>
<keyword evidence="5 14" id="KW-0479">Metal-binding</keyword>
<evidence type="ECO:0000256" key="12">
    <source>
        <dbReference type="ARBA" id="ARBA00073576"/>
    </source>
</evidence>
<evidence type="ECO:0000256" key="11">
    <source>
        <dbReference type="ARBA" id="ARBA00058991"/>
    </source>
</evidence>
<accession>A0A099KUH0</accession>
<dbReference type="Proteomes" id="UP000029843">
    <property type="component" value="Unassembled WGS sequence"/>
</dbReference>
<feature type="binding site" description="covalent" evidence="13">
    <location>
        <position position="221"/>
    </location>
    <ligand>
        <name>heme c</name>
        <dbReference type="ChEBI" id="CHEBI:61717"/>
        <label>2</label>
    </ligand>
</feature>
<evidence type="ECO:0000256" key="7">
    <source>
        <dbReference type="ARBA" id="ARBA00022764"/>
    </source>
</evidence>
<dbReference type="PANTHER" id="PTHR30600:SF10">
    <property type="entry name" value="BLL6722 PROTEIN"/>
    <property type="match status" value="1"/>
</dbReference>
<feature type="chain" id="PRO_5001948961" description="Methylamine utilization protein MauG" evidence="15">
    <location>
        <begin position="28"/>
        <end position="335"/>
    </location>
</feature>
<dbReference type="PIRSF" id="PIRSF000294">
    <property type="entry name" value="Cytochrome-c_peroxidase"/>
    <property type="match status" value="1"/>
</dbReference>
<dbReference type="EMBL" id="JQED01000007">
    <property type="protein sequence ID" value="KGJ94161.1"/>
    <property type="molecule type" value="Genomic_DNA"/>
</dbReference>
<keyword evidence="10 14" id="KW-0408">Iron</keyword>
<organism evidence="17 18">
    <name type="scientific">Colwellia psychrerythraea</name>
    <name type="common">Vibrio psychroerythus</name>
    <dbReference type="NCBI Taxonomy" id="28229"/>
    <lineage>
        <taxon>Bacteria</taxon>
        <taxon>Pseudomonadati</taxon>
        <taxon>Pseudomonadota</taxon>
        <taxon>Gammaproteobacteria</taxon>
        <taxon>Alteromonadales</taxon>
        <taxon>Colwelliaceae</taxon>
        <taxon>Colwellia</taxon>
    </lineage>
</organism>
<keyword evidence="9 17" id="KW-0560">Oxidoreductase</keyword>
<evidence type="ECO:0000256" key="3">
    <source>
        <dbReference type="ARBA" id="ARBA00022448"/>
    </source>
</evidence>
<sequence length="335" mass="37197" precursor="true">MNKSTINKSVIKSIYVAVFLFCCSAFASDWQALYKRPTSIPFPSDNLYSTEKAALGKMLFFDPRLSQNFNMTCATCHNPSFGWEDATKTSIGSQNTSLSRHSPTIINMAWGNSFFWDGRAKTLEAQAQGPIESKVEMNISLDTVVKRLSKVPQYTEWFKRVFGSSGISGDNIRKAIATYERTLVSGLAPFDQWIEGDDNAISNSAKRGFTLFNGKANCAACHQGWNFTDNQFHDVGLSGTDLGLGALTKKSKDNFSFKTPGLRNIGQRAPYMHDGRFESLSMVIVHYVGGIIDRKSRSDKLKTIMLTAQEVNDLEAFLLTLTGEDTPVTLPLLPY</sequence>
<name>A0A099KUH0_COLPS</name>
<comment type="function">
    <text evidence="11">Involved in methylamine metabolism. Essential for the maturation of the beta subunit of MADH, presumably via a step in the biosynthesis of tryptophan tryptophylquinone (TTQ), the cofactor of MADH.</text>
</comment>
<dbReference type="PROSITE" id="PS51007">
    <property type="entry name" value="CYTC"/>
    <property type="match status" value="2"/>
</dbReference>
<comment type="pathway">
    <text evidence="2">One-carbon metabolism; methylamine degradation.</text>
</comment>
<dbReference type="InterPro" id="IPR036909">
    <property type="entry name" value="Cyt_c-like_dom_sf"/>
</dbReference>
<dbReference type="Pfam" id="PF00034">
    <property type="entry name" value="Cytochrom_C"/>
    <property type="match status" value="1"/>
</dbReference>
<evidence type="ECO:0000256" key="8">
    <source>
        <dbReference type="ARBA" id="ARBA00022982"/>
    </source>
</evidence>
<evidence type="ECO:0000256" key="10">
    <source>
        <dbReference type="ARBA" id="ARBA00023004"/>
    </source>
</evidence>
<keyword evidence="17" id="KW-0575">Peroxidase</keyword>
<comment type="cofactor">
    <cofactor evidence="13">
        <name>heme</name>
        <dbReference type="ChEBI" id="CHEBI:30413"/>
    </cofactor>
    <text evidence="13">Binds 2 heme groups.</text>
</comment>
<reference evidence="17 18" key="1">
    <citation type="submission" date="2014-08" db="EMBL/GenBank/DDBJ databases">
        <title>Genomic and Phenotypic Diversity of Colwellia psychrerythraea strains from Disparate Marine Basins.</title>
        <authorList>
            <person name="Techtmann S.M."/>
            <person name="Stelling S.C."/>
            <person name="Utturkar S.M."/>
            <person name="Alshibli N."/>
            <person name="Harris A."/>
            <person name="Brown S.D."/>
            <person name="Hazen T.C."/>
        </authorList>
    </citation>
    <scope>NUCLEOTIDE SEQUENCE [LARGE SCALE GENOMIC DNA]</scope>
    <source>
        <strain evidence="17 18">ND2E</strain>
    </source>
</reference>
<evidence type="ECO:0000256" key="9">
    <source>
        <dbReference type="ARBA" id="ARBA00023002"/>
    </source>
</evidence>
<feature type="binding site" description="covalent" evidence="13">
    <location>
        <position position="218"/>
    </location>
    <ligand>
        <name>heme c</name>
        <dbReference type="ChEBI" id="CHEBI:61717"/>
        <label>2</label>
    </ligand>
</feature>